<accession>A0AAW2CW12</accession>
<sequence length="74" mass="8816">MAQREAHGGRLVAIDDVYERDKEEEDLDIKENDEYIERVCAINWDSPPIYDDYLEDFSQGDKIEFDKNKVIYIQ</sequence>
<dbReference type="EMBL" id="JAZDWU010000005">
    <property type="protein sequence ID" value="KAL0000621.1"/>
    <property type="molecule type" value="Genomic_DNA"/>
</dbReference>
<protein>
    <submittedName>
        <fullName evidence="1">Uncharacterized protein</fullName>
    </submittedName>
</protein>
<dbReference type="Proteomes" id="UP001459277">
    <property type="component" value="Unassembled WGS sequence"/>
</dbReference>
<proteinExistence type="predicted"/>
<evidence type="ECO:0000313" key="2">
    <source>
        <dbReference type="Proteomes" id="UP001459277"/>
    </source>
</evidence>
<feature type="non-terminal residue" evidence="1">
    <location>
        <position position="74"/>
    </location>
</feature>
<organism evidence="1 2">
    <name type="scientific">Lithocarpus litseifolius</name>
    <dbReference type="NCBI Taxonomy" id="425828"/>
    <lineage>
        <taxon>Eukaryota</taxon>
        <taxon>Viridiplantae</taxon>
        <taxon>Streptophyta</taxon>
        <taxon>Embryophyta</taxon>
        <taxon>Tracheophyta</taxon>
        <taxon>Spermatophyta</taxon>
        <taxon>Magnoliopsida</taxon>
        <taxon>eudicotyledons</taxon>
        <taxon>Gunneridae</taxon>
        <taxon>Pentapetalae</taxon>
        <taxon>rosids</taxon>
        <taxon>fabids</taxon>
        <taxon>Fagales</taxon>
        <taxon>Fagaceae</taxon>
        <taxon>Lithocarpus</taxon>
    </lineage>
</organism>
<dbReference type="AlphaFoldDB" id="A0AAW2CW12"/>
<keyword evidence="2" id="KW-1185">Reference proteome</keyword>
<reference evidence="1 2" key="1">
    <citation type="submission" date="2024-01" db="EMBL/GenBank/DDBJ databases">
        <title>A telomere-to-telomere, gap-free genome of sweet tea (Lithocarpus litseifolius).</title>
        <authorList>
            <person name="Zhou J."/>
        </authorList>
    </citation>
    <scope>NUCLEOTIDE SEQUENCE [LARGE SCALE GENOMIC DNA]</scope>
    <source>
        <strain evidence="1">Zhou-2022a</strain>
        <tissue evidence="1">Leaf</tissue>
    </source>
</reference>
<gene>
    <name evidence="1" type="ORF">SO802_014402</name>
</gene>
<evidence type="ECO:0000313" key="1">
    <source>
        <dbReference type="EMBL" id="KAL0000621.1"/>
    </source>
</evidence>
<name>A0AAW2CW12_9ROSI</name>
<comment type="caution">
    <text evidence="1">The sequence shown here is derived from an EMBL/GenBank/DDBJ whole genome shotgun (WGS) entry which is preliminary data.</text>
</comment>